<dbReference type="PANTHER" id="PTHR34405">
    <property type="entry name" value="CRISPR-ASSOCIATED ENDORIBONUCLEASE CAS2"/>
    <property type="match status" value="1"/>
</dbReference>
<evidence type="ECO:0000313" key="11">
    <source>
        <dbReference type="Proteomes" id="UP001321450"/>
    </source>
</evidence>
<evidence type="ECO:0000256" key="9">
    <source>
        <dbReference type="HAMAP-Rule" id="MF_01471"/>
    </source>
</evidence>
<evidence type="ECO:0000256" key="6">
    <source>
        <dbReference type="ARBA" id="ARBA00022801"/>
    </source>
</evidence>
<keyword evidence="11" id="KW-1185">Reference proteome</keyword>
<dbReference type="SUPFAM" id="SSF143430">
    <property type="entry name" value="TTP0101/SSO1404-like"/>
    <property type="match status" value="1"/>
</dbReference>
<dbReference type="Gene3D" id="3.30.70.240">
    <property type="match status" value="1"/>
</dbReference>
<dbReference type="GO" id="GO:0043571">
    <property type="term" value="P:maintenance of CRISPR repeat elements"/>
    <property type="evidence" value="ECO:0007669"/>
    <property type="project" value="UniProtKB-UniRule"/>
</dbReference>
<dbReference type="GO" id="GO:0004521">
    <property type="term" value="F:RNA endonuclease activity"/>
    <property type="evidence" value="ECO:0007669"/>
    <property type="project" value="InterPro"/>
</dbReference>
<dbReference type="EC" id="3.1.-.-" evidence="9"/>
<dbReference type="CDD" id="cd09725">
    <property type="entry name" value="Cas2_I_II_III"/>
    <property type="match status" value="1"/>
</dbReference>
<evidence type="ECO:0000256" key="3">
    <source>
        <dbReference type="ARBA" id="ARBA00022722"/>
    </source>
</evidence>
<dbReference type="KEGG" id="meiy:MIN45_P1321"/>
<sequence length="95" mass="10767">MKIHRRLHLAAYDVSDAKRLRAALHITRRYATGGQKSVHECWVTAAEKGHLIADLSQVLDEARDRLLILRLDPRQTVTALGRAVPPADPEWFYIG</sequence>
<name>A0AAU9CDT0_9GAMM</name>
<dbReference type="NCBIfam" id="TIGR01573">
    <property type="entry name" value="cas2"/>
    <property type="match status" value="1"/>
</dbReference>
<evidence type="ECO:0000256" key="2">
    <source>
        <dbReference type="ARBA" id="ARBA00009959"/>
    </source>
</evidence>
<evidence type="ECO:0000256" key="4">
    <source>
        <dbReference type="ARBA" id="ARBA00022723"/>
    </source>
</evidence>
<keyword evidence="3 9" id="KW-0540">Nuclease</keyword>
<protein>
    <recommendedName>
        <fullName evidence="9">CRISPR-associated endoribonuclease Cas2</fullName>
        <ecNumber evidence="9">3.1.-.-</ecNumber>
    </recommendedName>
</protein>
<keyword evidence="8 9" id="KW-0051">Antiviral defense</keyword>
<comment type="function">
    <text evidence="9">CRISPR (clustered regularly interspaced short palindromic repeat), is an adaptive immune system that provides protection against mobile genetic elements (viruses, transposable elements and conjugative plasmids). CRISPR clusters contain sequences complementary to antecedent mobile elements and target invading nucleic acids. CRISPR clusters are transcribed and processed into CRISPR RNA (crRNA). Functions as a ssRNA-specific endoribonuclease. Involved in the integration of spacer DNA into the CRISPR cassette.</text>
</comment>
<dbReference type="HAMAP" id="MF_01471">
    <property type="entry name" value="Cas2"/>
    <property type="match status" value="1"/>
</dbReference>
<keyword evidence="5 9" id="KW-0255">Endonuclease</keyword>
<dbReference type="AlphaFoldDB" id="A0AAU9CDT0"/>
<keyword evidence="7 9" id="KW-0460">Magnesium</keyword>
<proteinExistence type="inferred from homology"/>
<feature type="binding site" evidence="9">
    <location>
        <position position="13"/>
    </location>
    <ligand>
        <name>Mg(2+)</name>
        <dbReference type="ChEBI" id="CHEBI:18420"/>
        <note>catalytic</note>
    </ligand>
</feature>
<evidence type="ECO:0000256" key="1">
    <source>
        <dbReference type="ARBA" id="ARBA00001946"/>
    </source>
</evidence>
<evidence type="ECO:0000313" key="10">
    <source>
        <dbReference type="EMBL" id="BCX88951.1"/>
    </source>
</evidence>
<comment type="cofactor">
    <cofactor evidence="1 9">
        <name>Mg(2+)</name>
        <dbReference type="ChEBI" id="CHEBI:18420"/>
    </cofactor>
</comment>
<dbReference type="RefSeq" id="WP_286291174.1">
    <property type="nucleotide sequence ID" value="NZ_AP024718.1"/>
</dbReference>
<dbReference type="GO" id="GO:0016787">
    <property type="term" value="F:hydrolase activity"/>
    <property type="evidence" value="ECO:0007669"/>
    <property type="project" value="UniProtKB-KW"/>
</dbReference>
<evidence type="ECO:0000256" key="5">
    <source>
        <dbReference type="ARBA" id="ARBA00022759"/>
    </source>
</evidence>
<dbReference type="PANTHER" id="PTHR34405:SF3">
    <property type="entry name" value="CRISPR-ASSOCIATED ENDORIBONUCLEASE CAS2 3"/>
    <property type="match status" value="1"/>
</dbReference>
<dbReference type="InterPro" id="IPR021127">
    <property type="entry name" value="CRISPR_associated_Cas2"/>
</dbReference>
<comment type="subunit">
    <text evidence="9">Homodimer, forms a heterotetramer with a Cas1 homodimer.</text>
</comment>
<dbReference type="InterPro" id="IPR019199">
    <property type="entry name" value="Virulence_VapD/CRISPR_Cas2"/>
</dbReference>
<organism evidence="10 11">
    <name type="scientific">Methylomarinovum tepidoasis</name>
    <dbReference type="NCBI Taxonomy" id="2840183"/>
    <lineage>
        <taxon>Bacteria</taxon>
        <taxon>Pseudomonadati</taxon>
        <taxon>Pseudomonadota</taxon>
        <taxon>Gammaproteobacteria</taxon>
        <taxon>Methylococcales</taxon>
        <taxon>Methylothermaceae</taxon>
        <taxon>Methylomarinovum</taxon>
    </lineage>
</organism>
<keyword evidence="6 9" id="KW-0378">Hydrolase</keyword>
<gene>
    <name evidence="9" type="primary">cas2</name>
    <name evidence="10" type="ORF">MIN45_P1321</name>
</gene>
<accession>A0AAU9CDT0</accession>
<evidence type="ECO:0000256" key="8">
    <source>
        <dbReference type="ARBA" id="ARBA00023118"/>
    </source>
</evidence>
<dbReference type="Proteomes" id="UP001321450">
    <property type="component" value="Chromosome"/>
</dbReference>
<dbReference type="GO" id="GO:0046872">
    <property type="term" value="F:metal ion binding"/>
    <property type="evidence" value="ECO:0007669"/>
    <property type="project" value="UniProtKB-UniRule"/>
</dbReference>
<comment type="similarity">
    <text evidence="2 9">Belongs to the CRISPR-associated endoribonuclease Cas2 protein family.</text>
</comment>
<dbReference type="Pfam" id="PF09827">
    <property type="entry name" value="CRISPR_Cas2"/>
    <property type="match status" value="1"/>
</dbReference>
<dbReference type="GO" id="GO:0051607">
    <property type="term" value="P:defense response to virus"/>
    <property type="evidence" value="ECO:0007669"/>
    <property type="project" value="UniProtKB-UniRule"/>
</dbReference>
<reference evidence="11" key="1">
    <citation type="journal article" date="2024" name="Int. J. Syst. Evol. Microbiol.">
        <title>Methylomarinovum tepidoasis sp. nov., a moderately thermophilic methanotroph of the family Methylothermaceae isolated from a deep-sea hydrothermal field.</title>
        <authorList>
            <person name="Hirayama H."/>
            <person name="Takaki Y."/>
            <person name="Abe M."/>
            <person name="Miyazaki M."/>
            <person name="Uematsu K."/>
            <person name="Matsui Y."/>
            <person name="Takai K."/>
        </authorList>
    </citation>
    <scope>NUCLEOTIDE SEQUENCE [LARGE SCALE GENOMIC DNA]</scope>
    <source>
        <strain evidence="11">IN45</strain>
    </source>
</reference>
<dbReference type="EMBL" id="AP024718">
    <property type="protein sequence ID" value="BCX88951.1"/>
    <property type="molecule type" value="Genomic_DNA"/>
</dbReference>
<keyword evidence="4 9" id="KW-0479">Metal-binding</keyword>
<evidence type="ECO:0000256" key="7">
    <source>
        <dbReference type="ARBA" id="ARBA00022842"/>
    </source>
</evidence>